<evidence type="ECO:0000313" key="5">
    <source>
        <dbReference type="Proteomes" id="UP001066276"/>
    </source>
</evidence>
<sequence>MMYHGTHKSNAVSIITNGFRPSSDGLLGAGIYISRNKQKAMCYPLNTSDNDRVVFKLRVRVGKVKKIDCNNHQMQKTWHQNGYDTAWVPPNSNISTIKSGREEDCVWDPKRITVLGISHCDDEQLKTELKGLIAKKKRASSRGKFKRRPCKVCLKEMKGTHILLECWHCKKAICPFLSVHKCNGK</sequence>
<dbReference type="Proteomes" id="UP001066276">
    <property type="component" value="Chromosome 3_1"/>
</dbReference>
<evidence type="ECO:0000256" key="1">
    <source>
        <dbReference type="ARBA" id="ARBA00024347"/>
    </source>
</evidence>
<accession>A0AAV7UK10</accession>
<gene>
    <name evidence="4" type="ORF">NDU88_006100</name>
</gene>
<protein>
    <recommendedName>
        <fullName evidence="2">Poly [ADP-ribose] polymerase</fullName>
        <shortName evidence="2">PARP</shortName>
        <ecNumber evidence="2">2.4.2.-</ecNumber>
    </recommendedName>
</protein>
<feature type="domain" description="PARP catalytic" evidence="3">
    <location>
        <begin position="1"/>
        <end position="156"/>
    </location>
</feature>
<dbReference type="EC" id="2.4.2.-" evidence="2"/>
<dbReference type="GO" id="GO:0005737">
    <property type="term" value="C:cytoplasm"/>
    <property type="evidence" value="ECO:0007669"/>
    <property type="project" value="TreeGrafter"/>
</dbReference>
<organism evidence="4 5">
    <name type="scientific">Pleurodeles waltl</name>
    <name type="common">Iberian ribbed newt</name>
    <dbReference type="NCBI Taxonomy" id="8319"/>
    <lineage>
        <taxon>Eukaryota</taxon>
        <taxon>Metazoa</taxon>
        <taxon>Chordata</taxon>
        <taxon>Craniata</taxon>
        <taxon>Vertebrata</taxon>
        <taxon>Euteleostomi</taxon>
        <taxon>Amphibia</taxon>
        <taxon>Batrachia</taxon>
        <taxon>Caudata</taxon>
        <taxon>Salamandroidea</taxon>
        <taxon>Salamandridae</taxon>
        <taxon>Pleurodelinae</taxon>
        <taxon>Pleurodeles</taxon>
    </lineage>
</organism>
<dbReference type="PANTHER" id="PTHR36542">
    <property type="entry name" value="GIG2-LIKE PROTEIN DRED-RELATED"/>
    <property type="match status" value="1"/>
</dbReference>
<dbReference type="InterPro" id="IPR012317">
    <property type="entry name" value="Poly(ADP-ribose)pol_cat_dom"/>
</dbReference>
<keyword evidence="2" id="KW-0520">NAD</keyword>
<reference evidence="4" key="1">
    <citation type="journal article" date="2022" name="bioRxiv">
        <title>Sequencing and chromosome-scale assembly of the giantPleurodeles waltlgenome.</title>
        <authorList>
            <person name="Brown T."/>
            <person name="Elewa A."/>
            <person name="Iarovenko S."/>
            <person name="Subramanian E."/>
            <person name="Araus A.J."/>
            <person name="Petzold A."/>
            <person name="Susuki M."/>
            <person name="Suzuki K.-i.T."/>
            <person name="Hayashi T."/>
            <person name="Toyoda A."/>
            <person name="Oliveira C."/>
            <person name="Osipova E."/>
            <person name="Leigh N.D."/>
            <person name="Simon A."/>
            <person name="Yun M.H."/>
        </authorList>
    </citation>
    <scope>NUCLEOTIDE SEQUENCE</scope>
    <source>
        <strain evidence="4">20211129_DDA</strain>
        <tissue evidence="4">Liver</tissue>
    </source>
</reference>
<dbReference type="PANTHER" id="PTHR36542:SF7">
    <property type="entry name" value="GIG2-LIKE PROTEIN DREO"/>
    <property type="match status" value="1"/>
</dbReference>
<name>A0AAV7UK10_PLEWA</name>
<keyword evidence="2" id="KW-0808">Transferase</keyword>
<keyword evidence="5" id="KW-1185">Reference proteome</keyword>
<dbReference type="PROSITE" id="PS51059">
    <property type="entry name" value="PARP_CATALYTIC"/>
    <property type="match status" value="1"/>
</dbReference>
<dbReference type="Pfam" id="PF00644">
    <property type="entry name" value="PARP"/>
    <property type="match status" value="1"/>
</dbReference>
<dbReference type="AlphaFoldDB" id="A0AAV7UK10"/>
<evidence type="ECO:0000259" key="3">
    <source>
        <dbReference type="PROSITE" id="PS51059"/>
    </source>
</evidence>
<keyword evidence="2" id="KW-0328">Glycosyltransferase</keyword>
<dbReference type="EMBL" id="JANPWB010000005">
    <property type="protein sequence ID" value="KAJ1189352.1"/>
    <property type="molecule type" value="Genomic_DNA"/>
</dbReference>
<dbReference type="Gene3D" id="3.90.175.10">
    <property type="entry name" value="Diphtheria Toxin, domain 1"/>
    <property type="match status" value="1"/>
</dbReference>
<comment type="similarity">
    <text evidence="1">Belongs to the ARTD/PARP family.</text>
</comment>
<proteinExistence type="inferred from homology"/>
<dbReference type="SUPFAM" id="SSF56399">
    <property type="entry name" value="ADP-ribosylation"/>
    <property type="match status" value="1"/>
</dbReference>
<evidence type="ECO:0000313" key="4">
    <source>
        <dbReference type="EMBL" id="KAJ1189352.1"/>
    </source>
</evidence>
<evidence type="ECO:0000256" key="2">
    <source>
        <dbReference type="RuleBase" id="RU362114"/>
    </source>
</evidence>
<comment type="caution">
    <text evidence="4">The sequence shown here is derived from an EMBL/GenBank/DDBJ whole genome shotgun (WGS) entry which is preliminary data.</text>
</comment>
<dbReference type="GO" id="GO:0003950">
    <property type="term" value="F:NAD+ poly-ADP-ribosyltransferase activity"/>
    <property type="evidence" value="ECO:0007669"/>
    <property type="project" value="UniProtKB-UniRule"/>
</dbReference>